<dbReference type="GO" id="GO:0009279">
    <property type="term" value="C:cell outer membrane"/>
    <property type="evidence" value="ECO:0007669"/>
    <property type="project" value="UniProtKB-SubCell"/>
</dbReference>
<dbReference type="PROSITE" id="PS51257">
    <property type="entry name" value="PROKAR_LIPOPROTEIN"/>
    <property type="match status" value="1"/>
</dbReference>
<dbReference type="NCBIfam" id="TIGR02802">
    <property type="entry name" value="Pal_lipo"/>
    <property type="match status" value="1"/>
</dbReference>
<evidence type="ECO:0000256" key="7">
    <source>
        <dbReference type="ARBA" id="ARBA00023306"/>
    </source>
</evidence>
<evidence type="ECO:0000256" key="9">
    <source>
        <dbReference type="SAM" id="MobiDB-lite"/>
    </source>
</evidence>
<dbReference type="EMBL" id="JACIET010000001">
    <property type="protein sequence ID" value="MBB4010720.1"/>
    <property type="molecule type" value="Genomic_DNA"/>
</dbReference>
<comment type="subunit">
    <text evidence="8">The Tol-Pal system is composed of five core proteins: the inner membrane proteins TolA, TolQ and TolR, the periplasmic protein TolB and the outer membrane protein Pal. They form a network linking the inner and outer membranes and the peptidoglycan layer.</text>
</comment>
<evidence type="ECO:0000256" key="2">
    <source>
        <dbReference type="ARBA" id="ARBA00022729"/>
    </source>
</evidence>
<keyword evidence="7 8" id="KW-0131">Cell cycle</keyword>
<feature type="signal peptide" evidence="10">
    <location>
        <begin position="1"/>
        <end position="26"/>
    </location>
</feature>
<dbReference type="PANTHER" id="PTHR30329">
    <property type="entry name" value="STATOR ELEMENT OF FLAGELLAR MOTOR COMPLEX"/>
    <property type="match status" value="1"/>
</dbReference>
<name>A0A840BCG5_9RHOO</name>
<proteinExistence type="inferred from homology"/>
<sequence length="171" mass="18409">MLRTYLLVSAAALLAACSTTPTQPVAESKPAAPAAAPAKPAAPAPAAEVLPPHRDPNSELSKNNAVYFAYDKYVIEDKYKATVDLHAKYLVAHPELNVRLEGNADERGSREYNLALGNKRATAVQSALGLLGVKASQMEAVSFGEDKPLAIGHDEDSWAQNRRTDIVYPQR</sequence>
<evidence type="ECO:0000256" key="5">
    <source>
        <dbReference type="ARBA" id="ARBA00023237"/>
    </source>
</evidence>
<evidence type="ECO:0000256" key="3">
    <source>
        <dbReference type="ARBA" id="ARBA00023136"/>
    </source>
</evidence>
<evidence type="ECO:0000259" key="11">
    <source>
        <dbReference type="PROSITE" id="PS51123"/>
    </source>
</evidence>
<dbReference type="RefSeq" id="WP_183630595.1">
    <property type="nucleotide sequence ID" value="NZ_BAABLE010000011.1"/>
</dbReference>
<feature type="domain" description="OmpA-like" evidence="11">
    <location>
        <begin position="55"/>
        <end position="171"/>
    </location>
</feature>
<keyword evidence="2 8" id="KW-0732">Signal</keyword>
<feature type="chain" id="PRO_5032377185" description="Peptidoglycan-associated lipoprotein" evidence="10">
    <location>
        <begin position="27"/>
        <end position="171"/>
    </location>
</feature>
<evidence type="ECO:0000313" key="12">
    <source>
        <dbReference type="EMBL" id="MBB4010720.1"/>
    </source>
</evidence>
<dbReference type="CDD" id="cd07185">
    <property type="entry name" value="OmpA_C-like"/>
    <property type="match status" value="1"/>
</dbReference>
<dbReference type="Pfam" id="PF00691">
    <property type="entry name" value="OmpA"/>
    <property type="match status" value="1"/>
</dbReference>
<keyword evidence="6 8" id="KW-0449">Lipoprotein</keyword>
<dbReference type="PROSITE" id="PS51123">
    <property type="entry name" value="OMPA_2"/>
    <property type="match status" value="1"/>
</dbReference>
<evidence type="ECO:0000313" key="13">
    <source>
        <dbReference type="Proteomes" id="UP000561045"/>
    </source>
</evidence>
<evidence type="ECO:0000256" key="6">
    <source>
        <dbReference type="ARBA" id="ARBA00023288"/>
    </source>
</evidence>
<comment type="similarity">
    <text evidence="8">Belongs to the Pal lipoprotein family.</text>
</comment>
<dbReference type="PANTHER" id="PTHR30329:SF21">
    <property type="entry name" value="LIPOPROTEIN YIAD-RELATED"/>
    <property type="match status" value="1"/>
</dbReference>
<dbReference type="InterPro" id="IPR036737">
    <property type="entry name" value="OmpA-like_sf"/>
</dbReference>
<keyword evidence="1 8" id="KW-0132">Cell division</keyword>
<accession>A0A840BCG5</accession>
<comment type="caution">
    <text evidence="12">The sequence shown here is derived from an EMBL/GenBank/DDBJ whole genome shotgun (WGS) entry which is preliminary data.</text>
</comment>
<dbReference type="Gene3D" id="3.30.1330.60">
    <property type="entry name" value="OmpA-like domain"/>
    <property type="match status" value="1"/>
</dbReference>
<dbReference type="InterPro" id="IPR006664">
    <property type="entry name" value="OMP_bac"/>
</dbReference>
<keyword evidence="5 8" id="KW-0998">Cell outer membrane</keyword>
<dbReference type="Proteomes" id="UP000561045">
    <property type="component" value="Unassembled WGS sequence"/>
</dbReference>
<dbReference type="InterPro" id="IPR039001">
    <property type="entry name" value="Pal"/>
</dbReference>
<feature type="compositionally biased region" description="Low complexity" evidence="9">
    <location>
        <begin position="29"/>
        <end position="47"/>
    </location>
</feature>
<reference evidence="12 13" key="1">
    <citation type="submission" date="2020-08" db="EMBL/GenBank/DDBJ databases">
        <title>Genomic Encyclopedia of Type Strains, Phase IV (KMG-IV): sequencing the most valuable type-strain genomes for metagenomic binning, comparative biology and taxonomic classification.</title>
        <authorList>
            <person name="Goeker M."/>
        </authorList>
    </citation>
    <scope>NUCLEOTIDE SEQUENCE [LARGE SCALE GENOMIC DNA]</scope>
    <source>
        <strain evidence="12 13">DSM 106739</strain>
    </source>
</reference>
<dbReference type="HAMAP" id="MF_02204">
    <property type="entry name" value="Pal"/>
    <property type="match status" value="1"/>
</dbReference>
<evidence type="ECO:0000256" key="10">
    <source>
        <dbReference type="SAM" id="SignalP"/>
    </source>
</evidence>
<dbReference type="SUPFAM" id="SSF103088">
    <property type="entry name" value="OmpA-like"/>
    <property type="match status" value="1"/>
</dbReference>
<dbReference type="GO" id="GO:0051301">
    <property type="term" value="P:cell division"/>
    <property type="evidence" value="ECO:0007669"/>
    <property type="project" value="UniProtKB-UniRule"/>
</dbReference>
<dbReference type="InterPro" id="IPR050330">
    <property type="entry name" value="Bact_OuterMem_StrucFunc"/>
</dbReference>
<dbReference type="InterPro" id="IPR014169">
    <property type="entry name" value="Pal_lipo_C"/>
</dbReference>
<dbReference type="InterPro" id="IPR006665">
    <property type="entry name" value="OmpA-like"/>
</dbReference>
<organism evidence="12 13">
    <name type="scientific">Niveibacterium umoris</name>
    <dbReference type="NCBI Taxonomy" id="1193620"/>
    <lineage>
        <taxon>Bacteria</taxon>
        <taxon>Pseudomonadati</taxon>
        <taxon>Pseudomonadota</taxon>
        <taxon>Betaproteobacteria</taxon>
        <taxon>Rhodocyclales</taxon>
        <taxon>Rhodocyclaceae</taxon>
        <taxon>Niveibacterium</taxon>
    </lineage>
</organism>
<protein>
    <recommendedName>
        <fullName evidence="8">Peptidoglycan-associated lipoprotein</fullName>
        <shortName evidence="8">PAL</shortName>
    </recommendedName>
</protein>
<keyword evidence="13" id="KW-1185">Reference proteome</keyword>
<evidence type="ECO:0000256" key="8">
    <source>
        <dbReference type="HAMAP-Rule" id="MF_02204"/>
    </source>
</evidence>
<comment type="function">
    <text evidence="8">Part of the Tol-Pal system, which plays a role in outer membrane invagination during cell division and is important for maintaining outer membrane integrity.</text>
</comment>
<evidence type="ECO:0000256" key="4">
    <source>
        <dbReference type="ARBA" id="ARBA00023139"/>
    </source>
</evidence>
<dbReference type="PRINTS" id="PR01021">
    <property type="entry name" value="OMPADOMAIN"/>
</dbReference>
<dbReference type="AlphaFoldDB" id="A0A840BCG5"/>
<gene>
    <name evidence="8" type="primary">pal</name>
    <name evidence="12" type="ORF">GGR36_000028</name>
</gene>
<evidence type="ECO:0000256" key="1">
    <source>
        <dbReference type="ARBA" id="ARBA00022618"/>
    </source>
</evidence>
<keyword evidence="4 8" id="KW-0564">Palmitate</keyword>
<comment type="subcellular location">
    <subcellularLocation>
        <location evidence="8">Cell outer membrane</location>
        <topology evidence="8">Lipid-anchor</topology>
    </subcellularLocation>
</comment>
<feature type="region of interest" description="Disordered" evidence="9">
    <location>
        <begin position="23"/>
        <end position="58"/>
    </location>
</feature>
<keyword evidence="3 8" id="KW-0472">Membrane</keyword>